<dbReference type="Proteomes" id="UP000008311">
    <property type="component" value="Unassembled WGS sequence"/>
</dbReference>
<feature type="region of interest" description="Disordered" evidence="1">
    <location>
        <begin position="1"/>
        <end position="31"/>
    </location>
</feature>
<name>B9SLZ2_RICCO</name>
<dbReference type="InParanoid" id="B9SLZ2"/>
<accession>B9SLZ2</accession>
<reference evidence="3" key="1">
    <citation type="journal article" date="2010" name="Nat. Biotechnol.">
        <title>Draft genome sequence of the oilseed species Ricinus communis.</title>
        <authorList>
            <person name="Chan A.P."/>
            <person name="Crabtree J."/>
            <person name="Zhao Q."/>
            <person name="Lorenzi H."/>
            <person name="Orvis J."/>
            <person name="Puiu D."/>
            <person name="Melake-Berhan A."/>
            <person name="Jones K.M."/>
            <person name="Redman J."/>
            <person name="Chen G."/>
            <person name="Cahoon E.B."/>
            <person name="Gedil M."/>
            <person name="Stanke M."/>
            <person name="Haas B.J."/>
            <person name="Wortman J.R."/>
            <person name="Fraser-Liggett C.M."/>
            <person name="Ravel J."/>
            <person name="Rabinowicz P.D."/>
        </authorList>
    </citation>
    <scope>NUCLEOTIDE SEQUENCE [LARGE SCALE GENOMIC DNA]</scope>
    <source>
        <strain evidence="3">cv. Hale</strain>
    </source>
</reference>
<sequence>MWQNDEPEKRKENDGGTSGSGSGSGSSSEPISWYTLHCKNKQKGRECGEGTTYNSFRVELKQRDQVKSNTGCMHPSAFIVPTSTKHSRFASLAVAPFMGCNFG</sequence>
<keyword evidence="3" id="KW-1185">Reference proteome</keyword>
<organism evidence="2 3">
    <name type="scientific">Ricinus communis</name>
    <name type="common">Castor bean</name>
    <dbReference type="NCBI Taxonomy" id="3988"/>
    <lineage>
        <taxon>Eukaryota</taxon>
        <taxon>Viridiplantae</taxon>
        <taxon>Streptophyta</taxon>
        <taxon>Embryophyta</taxon>
        <taxon>Tracheophyta</taxon>
        <taxon>Spermatophyta</taxon>
        <taxon>Magnoliopsida</taxon>
        <taxon>eudicotyledons</taxon>
        <taxon>Gunneridae</taxon>
        <taxon>Pentapetalae</taxon>
        <taxon>rosids</taxon>
        <taxon>fabids</taxon>
        <taxon>Malpighiales</taxon>
        <taxon>Euphorbiaceae</taxon>
        <taxon>Acalyphoideae</taxon>
        <taxon>Acalypheae</taxon>
        <taxon>Ricinus</taxon>
    </lineage>
</organism>
<feature type="compositionally biased region" description="Basic and acidic residues" evidence="1">
    <location>
        <begin position="1"/>
        <end position="14"/>
    </location>
</feature>
<evidence type="ECO:0000313" key="3">
    <source>
        <dbReference type="Proteomes" id="UP000008311"/>
    </source>
</evidence>
<evidence type="ECO:0000256" key="1">
    <source>
        <dbReference type="SAM" id="MobiDB-lite"/>
    </source>
</evidence>
<proteinExistence type="predicted"/>
<evidence type="ECO:0000313" key="2">
    <source>
        <dbReference type="EMBL" id="EEF35383.1"/>
    </source>
</evidence>
<gene>
    <name evidence="2" type="ORF">RCOM_1310300</name>
</gene>
<protein>
    <submittedName>
        <fullName evidence="2">Uncharacterized protein</fullName>
    </submittedName>
</protein>
<dbReference type="AlphaFoldDB" id="B9SLZ2"/>
<dbReference type="EMBL" id="EQ974023">
    <property type="protein sequence ID" value="EEF35383.1"/>
    <property type="molecule type" value="Genomic_DNA"/>
</dbReference>